<dbReference type="PANTHER" id="PTHR43884:SF20">
    <property type="entry name" value="ACYL-COA DEHYDROGENASE FADE28"/>
    <property type="match status" value="1"/>
</dbReference>
<dbReference type="Pfam" id="PF02771">
    <property type="entry name" value="Acyl-CoA_dh_N"/>
    <property type="match status" value="1"/>
</dbReference>
<dbReference type="InterPro" id="IPR036250">
    <property type="entry name" value="AcylCo_DH-like_C"/>
</dbReference>
<dbReference type="InterPro" id="IPR013786">
    <property type="entry name" value="AcylCoA_DH/ox_N"/>
</dbReference>
<name>A0ABN1QLA1_9ACTN</name>
<dbReference type="SUPFAM" id="SSF56645">
    <property type="entry name" value="Acyl-CoA dehydrogenase NM domain-like"/>
    <property type="match status" value="1"/>
</dbReference>
<evidence type="ECO:0000256" key="1">
    <source>
        <dbReference type="ARBA" id="ARBA00001974"/>
    </source>
</evidence>
<comment type="cofactor">
    <cofactor evidence="1">
        <name>FAD</name>
        <dbReference type="ChEBI" id="CHEBI:57692"/>
    </cofactor>
</comment>
<dbReference type="Gene3D" id="1.10.540.10">
    <property type="entry name" value="Acyl-CoA dehydrogenase/oxidase, N-terminal domain"/>
    <property type="match status" value="1"/>
</dbReference>
<sequence>MRLGLTPEHKQFGDAVAGLLETRGGAEDLWERLAELGVPAVLVAEEYEGAGGDEVDLVAVLEQAGRAALGEPVVEAAVAARLLAGIGGELAAEWLPKLASGEALVVAAPGPYVPHADRAGLVLVGQDGAWYAVRPEPGSLTVQKSVDPLRRLSAVPVPEGAVPVAEGALAAEAVDRGAALTAVQLVGVARRLVDLAVRYAGERSQYGRPIGSFQGLQHQIANALVDVEFARPAAYKAAYALAKGEPEASLDASGAKALASDAALHAAKVSLQVHGAIGYTMELDLHHWLRRAWSLASAWGDASHHRRAVAATLLG</sequence>
<dbReference type="Proteomes" id="UP001500665">
    <property type="component" value="Unassembled WGS sequence"/>
</dbReference>
<evidence type="ECO:0000313" key="8">
    <source>
        <dbReference type="EMBL" id="GAA0944219.1"/>
    </source>
</evidence>
<proteinExistence type="inferred from homology"/>
<keyword evidence="4" id="KW-0274">FAD</keyword>
<dbReference type="InterPro" id="IPR037069">
    <property type="entry name" value="AcylCoA_DH/ox_N_sf"/>
</dbReference>
<dbReference type="Pfam" id="PF00441">
    <property type="entry name" value="Acyl-CoA_dh_1"/>
    <property type="match status" value="1"/>
</dbReference>
<evidence type="ECO:0000259" key="6">
    <source>
        <dbReference type="Pfam" id="PF00441"/>
    </source>
</evidence>
<keyword evidence="9" id="KW-1185">Reference proteome</keyword>
<evidence type="ECO:0000256" key="4">
    <source>
        <dbReference type="ARBA" id="ARBA00022827"/>
    </source>
</evidence>
<dbReference type="PANTHER" id="PTHR43884">
    <property type="entry name" value="ACYL-COA DEHYDROGENASE"/>
    <property type="match status" value="1"/>
</dbReference>
<evidence type="ECO:0000256" key="5">
    <source>
        <dbReference type="ARBA" id="ARBA00023002"/>
    </source>
</evidence>
<dbReference type="SUPFAM" id="SSF47203">
    <property type="entry name" value="Acyl-CoA dehydrogenase C-terminal domain-like"/>
    <property type="match status" value="1"/>
</dbReference>
<dbReference type="Gene3D" id="1.20.140.10">
    <property type="entry name" value="Butyryl-CoA Dehydrogenase, subunit A, domain 3"/>
    <property type="match status" value="1"/>
</dbReference>
<keyword evidence="3" id="KW-0285">Flavoprotein</keyword>
<feature type="domain" description="Acyl-CoA dehydrogenase/oxidase C-terminal" evidence="6">
    <location>
        <begin position="169"/>
        <end position="313"/>
    </location>
</feature>
<accession>A0ABN1QLA1</accession>
<organism evidence="8 9">
    <name type="scientific">Actinocorallia libanotica</name>
    <dbReference type="NCBI Taxonomy" id="46162"/>
    <lineage>
        <taxon>Bacteria</taxon>
        <taxon>Bacillati</taxon>
        <taxon>Actinomycetota</taxon>
        <taxon>Actinomycetes</taxon>
        <taxon>Streptosporangiales</taxon>
        <taxon>Thermomonosporaceae</taxon>
        <taxon>Actinocorallia</taxon>
    </lineage>
</organism>
<comment type="caution">
    <text evidence="8">The sequence shown here is derived from an EMBL/GenBank/DDBJ whole genome shotgun (WGS) entry which is preliminary data.</text>
</comment>
<feature type="domain" description="Acyl-CoA dehydrogenase/oxidase N-terminal" evidence="7">
    <location>
        <begin position="26"/>
        <end position="102"/>
    </location>
</feature>
<evidence type="ECO:0000259" key="7">
    <source>
        <dbReference type="Pfam" id="PF02771"/>
    </source>
</evidence>
<comment type="similarity">
    <text evidence="2">Belongs to the acyl-CoA dehydrogenase family.</text>
</comment>
<dbReference type="InterPro" id="IPR009100">
    <property type="entry name" value="AcylCoA_DH/oxidase_NM_dom_sf"/>
</dbReference>
<protein>
    <submittedName>
        <fullName evidence="8">Acyl-CoA dehydrogenase</fullName>
    </submittedName>
</protein>
<evidence type="ECO:0000313" key="9">
    <source>
        <dbReference type="Proteomes" id="UP001500665"/>
    </source>
</evidence>
<dbReference type="RefSeq" id="WP_344238508.1">
    <property type="nucleotide sequence ID" value="NZ_BAAAHH010000004.1"/>
</dbReference>
<keyword evidence="5" id="KW-0560">Oxidoreductase</keyword>
<dbReference type="InterPro" id="IPR009075">
    <property type="entry name" value="AcylCo_DH/oxidase_C"/>
</dbReference>
<reference evidence="8 9" key="1">
    <citation type="journal article" date="2019" name="Int. J. Syst. Evol. Microbiol.">
        <title>The Global Catalogue of Microorganisms (GCM) 10K type strain sequencing project: providing services to taxonomists for standard genome sequencing and annotation.</title>
        <authorList>
            <consortium name="The Broad Institute Genomics Platform"/>
            <consortium name="The Broad Institute Genome Sequencing Center for Infectious Disease"/>
            <person name="Wu L."/>
            <person name="Ma J."/>
        </authorList>
    </citation>
    <scope>NUCLEOTIDE SEQUENCE [LARGE SCALE GENOMIC DNA]</scope>
    <source>
        <strain evidence="8 9">JCM 10696</strain>
    </source>
</reference>
<dbReference type="EMBL" id="BAAAHH010000004">
    <property type="protein sequence ID" value="GAA0944219.1"/>
    <property type="molecule type" value="Genomic_DNA"/>
</dbReference>
<evidence type="ECO:0000256" key="3">
    <source>
        <dbReference type="ARBA" id="ARBA00022630"/>
    </source>
</evidence>
<gene>
    <name evidence="8" type="ORF">GCM10009550_16840</name>
</gene>
<evidence type="ECO:0000256" key="2">
    <source>
        <dbReference type="ARBA" id="ARBA00009347"/>
    </source>
</evidence>